<protein>
    <submittedName>
        <fullName evidence="1">Uncharacterized protein</fullName>
    </submittedName>
</protein>
<evidence type="ECO:0000313" key="1">
    <source>
        <dbReference type="EMBL" id="KAL3591480.1"/>
    </source>
</evidence>
<accession>A0ACC4CAC7</accession>
<gene>
    <name evidence="1" type="ORF">D5086_010120</name>
</gene>
<proteinExistence type="predicted"/>
<dbReference type="EMBL" id="RCHU02000005">
    <property type="protein sequence ID" value="KAL3591480.1"/>
    <property type="molecule type" value="Genomic_DNA"/>
</dbReference>
<evidence type="ECO:0000313" key="2">
    <source>
        <dbReference type="Proteomes" id="UP000309997"/>
    </source>
</evidence>
<name>A0ACC4CAC7_POPAL</name>
<organism evidence="1 2">
    <name type="scientific">Populus alba</name>
    <name type="common">White poplar</name>
    <dbReference type="NCBI Taxonomy" id="43335"/>
    <lineage>
        <taxon>Eukaryota</taxon>
        <taxon>Viridiplantae</taxon>
        <taxon>Streptophyta</taxon>
        <taxon>Embryophyta</taxon>
        <taxon>Tracheophyta</taxon>
        <taxon>Spermatophyta</taxon>
        <taxon>Magnoliopsida</taxon>
        <taxon>eudicotyledons</taxon>
        <taxon>Gunneridae</taxon>
        <taxon>Pentapetalae</taxon>
        <taxon>rosids</taxon>
        <taxon>fabids</taxon>
        <taxon>Malpighiales</taxon>
        <taxon>Salicaceae</taxon>
        <taxon>Saliceae</taxon>
        <taxon>Populus</taxon>
    </lineage>
</organism>
<comment type="caution">
    <text evidence="1">The sequence shown here is derived from an EMBL/GenBank/DDBJ whole genome shotgun (WGS) entry which is preliminary data.</text>
</comment>
<keyword evidence="2" id="KW-1185">Reference proteome</keyword>
<dbReference type="Proteomes" id="UP000309997">
    <property type="component" value="Unassembled WGS sequence"/>
</dbReference>
<reference evidence="1 2" key="1">
    <citation type="journal article" date="2024" name="Plant Biotechnol. J.">
        <title>Genome and CRISPR/Cas9 system of a widespread forest tree (Populus alba) in the world.</title>
        <authorList>
            <person name="Liu Y.J."/>
            <person name="Jiang P.F."/>
            <person name="Han X.M."/>
            <person name="Li X.Y."/>
            <person name="Wang H.M."/>
            <person name="Wang Y.J."/>
            <person name="Wang X.X."/>
            <person name="Zeng Q.Y."/>
        </authorList>
    </citation>
    <scope>NUCLEOTIDE SEQUENCE [LARGE SCALE GENOMIC DNA]</scope>
    <source>
        <strain evidence="2">cv. PAL-ZL1</strain>
    </source>
</reference>
<sequence>MGDHGCSGNLPPGFIFSPSDEELILHFLDRKASLLPCHPDIIPDLGLYPQDPWQLEVAILLSWTGRALSSENQWYYFSRVMENQATGNGFWKPLDTEEPIFSSSAGKKVGLKKYLVYCIGPEGVETNWMMQEYHLCSGKSNGKSYKRKQKLDCSKWILCRVYQREGSCSRSLNHSSDDDGTELSCLDEMFLSMDDLDDISFPN</sequence>